<comment type="caution">
    <text evidence="12">The sequence shown here is derived from an EMBL/GenBank/DDBJ whole genome shotgun (WGS) entry which is preliminary data.</text>
</comment>
<evidence type="ECO:0000256" key="3">
    <source>
        <dbReference type="ARBA" id="ARBA00022884"/>
    </source>
</evidence>
<name>A0A2H0NBZ5_9BACT</name>
<evidence type="ECO:0000256" key="1">
    <source>
        <dbReference type="ARBA" id="ARBA00007465"/>
    </source>
</evidence>
<feature type="region of interest" description="Disordered" evidence="9">
    <location>
        <begin position="1"/>
        <end position="20"/>
    </location>
</feature>
<dbReference type="Pfam" id="PF01479">
    <property type="entry name" value="S4"/>
    <property type="match status" value="1"/>
</dbReference>
<dbReference type="GO" id="GO:0019843">
    <property type="term" value="F:rRNA binding"/>
    <property type="evidence" value="ECO:0007669"/>
    <property type="project" value="UniProtKB-UniRule"/>
</dbReference>
<accession>A0A2H0NBZ5</accession>
<dbReference type="Gene3D" id="3.10.290.10">
    <property type="entry name" value="RNA-binding S4 domain"/>
    <property type="match status" value="1"/>
</dbReference>
<comment type="similarity">
    <text evidence="1 7 8">Belongs to the universal ribosomal protein uS4 family.</text>
</comment>
<dbReference type="Proteomes" id="UP000230564">
    <property type="component" value="Unassembled WGS sequence"/>
</dbReference>
<feature type="domain" description="RNA-binding S4" evidence="10">
    <location>
        <begin position="94"/>
        <end position="154"/>
    </location>
</feature>
<evidence type="ECO:0000259" key="11">
    <source>
        <dbReference type="SMART" id="SM01390"/>
    </source>
</evidence>
<evidence type="ECO:0000256" key="8">
    <source>
        <dbReference type="RuleBase" id="RU003699"/>
    </source>
</evidence>
<evidence type="ECO:0000256" key="6">
    <source>
        <dbReference type="ARBA" id="ARBA00035254"/>
    </source>
</evidence>
<evidence type="ECO:0000256" key="2">
    <source>
        <dbReference type="ARBA" id="ARBA00022730"/>
    </source>
</evidence>
<dbReference type="GO" id="GO:0003735">
    <property type="term" value="F:structural constituent of ribosome"/>
    <property type="evidence" value="ECO:0007669"/>
    <property type="project" value="InterPro"/>
</dbReference>
<dbReference type="EMBL" id="PCWQ01000013">
    <property type="protein sequence ID" value="PIR06422.1"/>
    <property type="molecule type" value="Genomic_DNA"/>
</dbReference>
<feature type="domain" description="Small ribosomal subunit protein uS4 N-terminal" evidence="11">
    <location>
        <begin position="3"/>
        <end position="93"/>
    </location>
</feature>
<dbReference type="SMART" id="SM00363">
    <property type="entry name" value="S4"/>
    <property type="match status" value="1"/>
</dbReference>
<dbReference type="AlphaFoldDB" id="A0A2H0NBZ5"/>
<keyword evidence="4 7" id="KW-0689">Ribosomal protein</keyword>
<reference evidence="12 13" key="1">
    <citation type="submission" date="2017-09" db="EMBL/GenBank/DDBJ databases">
        <title>Depth-based differentiation of microbial function through sediment-hosted aquifers and enrichment of novel symbionts in the deep terrestrial subsurface.</title>
        <authorList>
            <person name="Probst A.J."/>
            <person name="Ladd B."/>
            <person name="Jarett J.K."/>
            <person name="Geller-Mcgrath D.E."/>
            <person name="Sieber C.M."/>
            <person name="Emerson J.B."/>
            <person name="Anantharaman K."/>
            <person name="Thomas B.C."/>
            <person name="Malmstrom R."/>
            <person name="Stieglmeier M."/>
            <person name="Klingl A."/>
            <person name="Woyke T."/>
            <person name="Ryan C.M."/>
            <person name="Banfield J.F."/>
        </authorList>
    </citation>
    <scope>NUCLEOTIDE SEQUENCE [LARGE SCALE GENOMIC DNA]</scope>
    <source>
        <strain evidence="12">CG11_big_fil_rev_8_21_14_0_20_36_20</strain>
    </source>
</reference>
<comment type="function">
    <text evidence="7">With S5 and S12 plays an important role in translational accuracy.</text>
</comment>
<evidence type="ECO:0000256" key="9">
    <source>
        <dbReference type="SAM" id="MobiDB-lite"/>
    </source>
</evidence>
<protein>
    <recommendedName>
        <fullName evidence="6 7">Small ribosomal subunit protein uS4</fullName>
    </recommendedName>
</protein>
<dbReference type="SMART" id="SM01390">
    <property type="entry name" value="Ribosomal_S4"/>
    <property type="match status" value="1"/>
</dbReference>
<comment type="function">
    <text evidence="7">One of the primary rRNA binding proteins, it binds directly to 16S rRNA where it nucleates assembly of the body of the 30S subunit.</text>
</comment>
<dbReference type="InterPro" id="IPR018079">
    <property type="entry name" value="Ribosomal_uS4_CS"/>
</dbReference>
<keyword evidence="3 7" id="KW-0694">RNA-binding</keyword>
<dbReference type="InterPro" id="IPR036986">
    <property type="entry name" value="S4_RNA-bd_sf"/>
</dbReference>
<dbReference type="GO" id="GO:0042274">
    <property type="term" value="P:ribosomal small subunit biogenesis"/>
    <property type="evidence" value="ECO:0007669"/>
    <property type="project" value="TreeGrafter"/>
</dbReference>
<keyword evidence="2 7" id="KW-0699">rRNA-binding</keyword>
<dbReference type="InterPro" id="IPR001912">
    <property type="entry name" value="Ribosomal_uS4_N"/>
</dbReference>
<dbReference type="GO" id="GO:0015935">
    <property type="term" value="C:small ribosomal subunit"/>
    <property type="evidence" value="ECO:0007669"/>
    <property type="project" value="InterPro"/>
</dbReference>
<evidence type="ECO:0000256" key="5">
    <source>
        <dbReference type="ARBA" id="ARBA00023274"/>
    </source>
</evidence>
<dbReference type="PANTHER" id="PTHR11831:SF4">
    <property type="entry name" value="SMALL RIBOSOMAL SUBUNIT PROTEIN US4M"/>
    <property type="match status" value="1"/>
</dbReference>
<dbReference type="Gene3D" id="1.10.1050.10">
    <property type="entry name" value="Ribosomal Protein S4 Delta 41, Chain A, domain 1"/>
    <property type="match status" value="1"/>
</dbReference>
<dbReference type="NCBIfam" id="NF003717">
    <property type="entry name" value="PRK05327.1"/>
    <property type="match status" value="1"/>
</dbReference>
<evidence type="ECO:0000256" key="7">
    <source>
        <dbReference type="HAMAP-Rule" id="MF_01306"/>
    </source>
</evidence>
<evidence type="ECO:0000256" key="4">
    <source>
        <dbReference type="ARBA" id="ARBA00022980"/>
    </source>
</evidence>
<dbReference type="CDD" id="cd00165">
    <property type="entry name" value="S4"/>
    <property type="match status" value="1"/>
</dbReference>
<dbReference type="GO" id="GO:0006412">
    <property type="term" value="P:translation"/>
    <property type="evidence" value="ECO:0007669"/>
    <property type="project" value="UniProtKB-UniRule"/>
</dbReference>
<organism evidence="12 13">
    <name type="scientific">Candidatus Komeilibacteria bacterium CG11_big_fil_rev_8_21_14_0_20_36_20</name>
    <dbReference type="NCBI Taxonomy" id="1974477"/>
    <lineage>
        <taxon>Bacteria</taxon>
        <taxon>Candidatus Komeiliibacteriota</taxon>
    </lineage>
</organism>
<keyword evidence="5 7" id="KW-0687">Ribonucleoprotein</keyword>
<proteinExistence type="inferred from homology"/>
<gene>
    <name evidence="7" type="primary">rpsD</name>
    <name evidence="12" type="ORF">COV55_04010</name>
</gene>
<dbReference type="FunFam" id="3.10.290.10:FF:000001">
    <property type="entry name" value="30S ribosomal protein S4"/>
    <property type="match status" value="1"/>
</dbReference>
<dbReference type="NCBIfam" id="TIGR01017">
    <property type="entry name" value="rpsD_bact"/>
    <property type="match status" value="1"/>
</dbReference>
<evidence type="ECO:0000313" key="12">
    <source>
        <dbReference type="EMBL" id="PIR06422.1"/>
    </source>
</evidence>
<evidence type="ECO:0000259" key="10">
    <source>
        <dbReference type="SMART" id="SM00363"/>
    </source>
</evidence>
<dbReference type="HAMAP" id="MF_01306_B">
    <property type="entry name" value="Ribosomal_uS4_B"/>
    <property type="match status" value="1"/>
</dbReference>
<dbReference type="SUPFAM" id="SSF55174">
    <property type="entry name" value="Alpha-L RNA-binding motif"/>
    <property type="match status" value="1"/>
</dbReference>
<sequence>MGRNLQPKHKASRRFGENVADTVKSPLAKKNYPPGMHGPKKTFAKASEYGRQLMEKQKAKIIYGLLEKQFRLTFDKAKKMSGDLGRNFLVLLESRLDNVVFRSGLAPTRRLARQLVSHGHFTVDGVKTDIPSYLTKSGQVIKVKDNKVKKDYWKKIKENADKIEPAGWLSFDSRNLSIIINSLPNEDELPKNIEAHLIVEFYSR</sequence>
<comment type="subunit">
    <text evidence="7">Part of the 30S ribosomal subunit. Contacts protein S5. The interaction surface between S4 and S5 is involved in control of translational fidelity.</text>
</comment>
<dbReference type="InterPro" id="IPR022801">
    <property type="entry name" value="Ribosomal_uS4"/>
</dbReference>
<dbReference type="InterPro" id="IPR005709">
    <property type="entry name" value="Ribosomal_uS4_bac-type"/>
</dbReference>
<evidence type="ECO:0000313" key="13">
    <source>
        <dbReference type="Proteomes" id="UP000230564"/>
    </source>
</evidence>
<dbReference type="InterPro" id="IPR002942">
    <property type="entry name" value="S4_RNA-bd"/>
</dbReference>
<feature type="compositionally biased region" description="Basic residues" evidence="9">
    <location>
        <begin position="1"/>
        <end position="13"/>
    </location>
</feature>
<dbReference type="Pfam" id="PF00163">
    <property type="entry name" value="Ribosomal_S4"/>
    <property type="match status" value="1"/>
</dbReference>
<dbReference type="PANTHER" id="PTHR11831">
    <property type="entry name" value="30S 40S RIBOSOMAL PROTEIN"/>
    <property type="match status" value="1"/>
</dbReference>
<dbReference type="PROSITE" id="PS00632">
    <property type="entry name" value="RIBOSOMAL_S4"/>
    <property type="match status" value="1"/>
</dbReference>
<dbReference type="PROSITE" id="PS50889">
    <property type="entry name" value="S4"/>
    <property type="match status" value="1"/>
</dbReference>